<organism evidence="2 3">
    <name type="scientific">Bartonella rattimassiliensis 15908</name>
    <dbReference type="NCBI Taxonomy" id="1094556"/>
    <lineage>
        <taxon>Bacteria</taxon>
        <taxon>Pseudomonadati</taxon>
        <taxon>Pseudomonadota</taxon>
        <taxon>Alphaproteobacteria</taxon>
        <taxon>Hyphomicrobiales</taxon>
        <taxon>Bartonellaceae</taxon>
        <taxon>Bartonella</taxon>
    </lineage>
</organism>
<proteinExistence type="predicted"/>
<dbReference type="Pfam" id="PF18135">
    <property type="entry name" value="Type_ISP_C"/>
    <property type="match status" value="1"/>
</dbReference>
<feature type="domain" description="Type ISP restriction-modification enzyme LLaBIII C-terminal specificity" evidence="1">
    <location>
        <begin position="12"/>
        <end position="90"/>
    </location>
</feature>
<dbReference type="PATRIC" id="fig|1094556.3.peg.235"/>
<reference evidence="2 3" key="1">
    <citation type="submission" date="2012-03" db="EMBL/GenBank/DDBJ databases">
        <title>The Genome Sequence of Bartonella rattimassiliensis 15908.</title>
        <authorList>
            <consortium name="The Broad Institute Genome Sequencing Platform"/>
            <consortium name="The Broad Institute Genome Sequencing Center for Infectious Disease"/>
            <person name="Feldgarden M."/>
            <person name="Kirby J."/>
            <person name="Kosoy M."/>
            <person name="Birtles R."/>
            <person name="Probert W.S."/>
            <person name="Chiaraviglio L."/>
            <person name="Young S.K."/>
            <person name="Zeng Q."/>
            <person name="Gargeya S."/>
            <person name="Fitzgerald M."/>
            <person name="Haas B."/>
            <person name="Abouelleil A."/>
            <person name="Alvarado L."/>
            <person name="Arachchi H.M."/>
            <person name="Berlin A."/>
            <person name="Chapman S.B."/>
            <person name="Gearin G."/>
            <person name="Goldberg J."/>
            <person name="Griggs A."/>
            <person name="Gujja S."/>
            <person name="Hansen M."/>
            <person name="Heiman D."/>
            <person name="Howarth C."/>
            <person name="Larimer J."/>
            <person name="Lui A."/>
            <person name="MacDonald P.J.P."/>
            <person name="McCowen C."/>
            <person name="Montmayeur A."/>
            <person name="Murphy C."/>
            <person name="Neiman D."/>
            <person name="Pearson M."/>
            <person name="Priest M."/>
            <person name="Roberts A."/>
            <person name="Saif S."/>
            <person name="Shea T."/>
            <person name="Sisk P."/>
            <person name="Stolte C."/>
            <person name="Sykes S."/>
            <person name="Wortman J."/>
            <person name="Nusbaum C."/>
            <person name="Birren B."/>
        </authorList>
    </citation>
    <scope>NUCLEOTIDE SEQUENCE [LARGE SCALE GENOMIC DNA]</scope>
    <source>
        <strain evidence="2 3">15908</strain>
    </source>
</reference>
<sequence>MNVTVLLEESKTAGLQKRDAMTDEDLDHFKAAYSHEKISKDDLFYYVYGLLHSEDYRTRYADNLSKELLRIPCVKSADDFWKFVTAGREI</sequence>
<dbReference type="HOGENOM" id="CLU_2434886_0_0_5"/>
<dbReference type="Proteomes" id="UP000001077">
    <property type="component" value="Unassembled WGS sequence"/>
</dbReference>
<dbReference type="AlphaFoldDB" id="J1JS73"/>
<evidence type="ECO:0000313" key="2">
    <source>
        <dbReference type="EMBL" id="EJF87712.1"/>
    </source>
</evidence>
<evidence type="ECO:0000313" key="3">
    <source>
        <dbReference type="Proteomes" id="UP000001077"/>
    </source>
</evidence>
<dbReference type="EMBL" id="AILY01000006">
    <property type="protein sequence ID" value="EJF87712.1"/>
    <property type="molecule type" value="Genomic_DNA"/>
</dbReference>
<protein>
    <recommendedName>
        <fullName evidence="1">Type ISP restriction-modification enzyme LLaBIII C-terminal specificity domain-containing protein</fullName>
    </recommendedName>
</protein>
<gene>
    <name evidence="2" type="ORF">MCY_00166</name>
</gene>
<dbReference type="STRING" id="1094556.MCY_00166"/>
<dbReference type="InterPro" id="IPR041635">
    <property type="entry name" value="Type_ISP_LLaBIII_C"/>
</dbReference>
<name>J1JS73_9HYPH</name>
<dbReference type="OrthoDB" id="5194627at2"/>
<dbReference type="eggNOG" id="COG0286">
    <property type="taxonomic scope" value="Bacteria"/>
</dbReference>
<keyword evidence="3" id="KW-1185">Reference proteome</keyword>
<evidence type="ECO:0000259" key="1">
    <source>
        <dbReference type="Pfam" id="PF18135"/>
    </source>
</evidence>
<accession>J1JS73</accession>
<comment type="caution">
    <text evidence="2">The sequence shown here is derived from an EMBL/GenBank/DDBJ whole genome shotgun (WGS) entry which is preliminary data.</text>
</comment>